<evidence type="ECO:0000259" key="1">
    <source>
        <dbReference type="PROSITE" id="PS51782"/>
    </source>
</evidence>
<dbReference type="PROSITE" id="PS51782">
    <property type="entry name" value="LYSM"/>
    <property type="match status" value="1"/>
</dbReference>
<accession>A0ABN2RP72</accession>
<comment type="caution">
    <text evidence="2">The sequence shown here is derived from an EMBL/GenBank/DDBJ whole genome shotgun (WGS) entry which is preliminary data.</text>
</comment>
<dbReference type="Proteomes" id="UP001500571">
    <property type="component" value="Unassembled WGS sequence"/>
</dbReference>
<dbReference type="InterPro" id="IPR018392">
    <property type="entry name" value="LysM"/>
</dbReference>
<dbReference type="EMBL" id="BAAAPB010000004">
    <property type="protein sequence ID" value="GAA1972510.1"/>
    <property type="molecule type" value="Genomic_DNA"/>
</dbReference>
<dbReference type="Gene3D" id="3.10.350.10">
    <property type="entry name" value="LysM domain"/>
    <property type="match status" value="1"/>
</dbReference>
<evidence type="ECO:0000313" key="2">
    <source>
        <dbReference type="EMBL" id="GAA1972510.1"/>
    </source>
</evidence>
<sequence>MLAATAIAAVAMRLLVPSVATQGPGFEGELVRGCALAAAACTAWGWLSAVAVVVEALCLGIRAGPRSTPGVPAAYRRLVLAACGVALSTAAAPALATPGADPVQSMPVTVAGLPFPARAMDLPAQTHHVVAVRPGDSLWAITAQRLAAGASDREISEGWQELYARNKAVIGDDPALIRPGQQLVLPHHLEEPS</sequence>
<organism evidence="2 3">
    <name type="scientific">Nocardioides panacihumi</name>
    <dbReference type="NCBI Taxonomy" id="400774"/>
    <lineage>
        <taxon>Bacteria</taxon>
        <taxon>Bacillati</taxon>
        <taxon>Actinomycetota</taxon>
        <taxon>Actinomycetes</taxon>
        <taxon>Propionibacteriales</taxon>
        <taxon>Nocardioidaceae</taxon>
        <taxon>Nocardioides</taxon>
    </lineage>
</organism>
<dbReference type="InterPro" id="IPR036779">
    <property type="entry name" value="LysM_dom_sf"/>
</dbReference>
<reference evidence="2 3" key="1">
    <citation type="journal article" date="2019" name="Int. J. Syst. Evol. Microbiol.">
        <title>The Global Catalogue of Microorganisms (GCM) 10K type strain sequencing project: providing services to taxonomists for standard genome sequencing and annotation.</title>
        <authorList>
            <consortium name="The Broad Institute Genomics Platform"/>
            <consortium name="The Broad Institute Genome Sequencing Center for Infectious Disease"/>
            <person name="Wu L."/>
            <person name="Ma J."/>
        </authorList>
    </citation>
    <scope>NUCLEOTIDE SEQUENCE [LARGE SCALE GENOMIC DNA]</scope>
    <source>
        <strain evidence="2 3">JCM 15309</strain>
    </source>
</reference>
<proteinExistence type="predicted"/>
<gene>
    <name evidence="2" type="ORF">GCM10009798_37090</name>
</gene>
<protein>
    <recommendedName>
        <fullName evidence="1">LysM domain-containing protein</fullName>
    </recommendedName>
</protein>
<feature type="domain" description="LysM" evidence="1">
    <location>
        <begin position="128"/>
        <end position="185"/>
    </location>
</feature>
<dbReference type="RefSeq" id="WP_344047417.1">
    <property type="nucleotide sequence ID" value="NZ_BAAAPB010000004.1"/>
</dbReference>
<keyword evidence="3" id="KW-1185">Reference proteome</keyword>
<name>A0ABN2RP72_9ACTN</name>
<evidence type="ECO:0000313" key="3">
    <source>
        <dbReference type="Proteomes" id="UP001500571"/>
    </source>
</evidence>
<dbReference type="CDD" id="cd00118">
    <property type="entry name" value="LysM"/>
    <property type="match status" value="1"/>
</dbReference>